<organism evidence="2 3">
    <name type="scientific">Sordaria macrospora</name>
    <dbReference type="NCBI Taxonomy" id="5147"/>
    <lineage>
        <taxon>Eukaryota</taxon>
        <taxon>Fungi</taxon>
        <taxon>Dikarya</taxon>
        <taxon>Ascomycota</taxon>
        <taxon>Pezizomycotina</taxon>
        <taxon>Sordariomycetes</taxon>
        <taxon>Sordariomycetidae</taxon>
        <taxon>Sordariales</taxon>
        <taxon>Sordariaceae</taxon>
        <taxon>Sordaria</taxon>
    </lineage>
</organism>
<comment type="caution">
    <text evidence="2">The sequence shown here is derived from an EMBL/GenBank/DDBJ whole genome shotgun (WGS) entry which is preliminary data.</text>
</comment>
<dbReference type="OMA" id="IMISHWT"/>
<sequence length="293" mass="33452">MSTFTSPSQPKKTISLSLKISEEDRNRLLTQSAEPLRPFFRKLFAQSESIGQVKPEAEIPEPLNISRDIRLLGVVRHNWESPDDLDSNEEEEWECRHKRWLGSLANALMVVMTHHSNSLHDSQDSGDSSGTDSEDEGEQWREMGEKIHERLTTQPKRSYPWIDYLGYDAQKRTFTGSDFHKPGDLAAVAYALAKVMRNGKEREEKQRKRVKSLMGTLGDIIEMCETMEAWLLTSLELFLAGAQILRLAENPTRHIRQLVVQFLRNYVATVLLVESVINGDRKAKTEDVGNNTV</sequence>
<dbReference type="EMBL" id="NMPR01000369">
    <property type="protein sequence ID" value="KAA8620676.1"/>
    <property type="molecule type" value="Genomic_DNA"/>
</dbReference>
<reference evidence="2 3" key="1">
    <citation type="submission" date="2017-07" db="EMBL/GenBank/DDBJ databases">
        <title>Genome sequence of the Sordaria macrospora wild type strain R19027.</title>
        <authorList>
            <person name="Nowrousian M."/>
            <person name="Teichert I."/>
            <person name="Kueck U."/>
        </authorList>
    </citation>
    <scope>NUCLEOTIDE SEQUENCE [LARGE SCALE GENOMIC DNA]</scope>
    <source>
        <strain evidence="2 3">R19027</strain>
        <tissue evidence="2">Mycelium</tissue>
    </source>
</reference>
<proteinExistence type="predicted"/>
<evidence type="ECO:0000256" key="1">
    <source>
        <dbReference type="SAM" id="MobiDB-lite"/>
    </source>
</evidence>
<evidence type="ECO:0000313" key="3">
    <source>
        <dbReference type="Proteomes" id="UP000433876"/>
    </source>
</evidence>
<gene>
    <name evidence="2" type="ORF">SMACR_09641</name>
</gene>
<dbReference type="VEuPathDB" id="FungiDB:SMAC_09641"/>
<evidence type="ECO:0000313" key="2">
    <source>
        <dbReference type="EMBL" id="KAA8620676.1"/>
    </source>
</evidence>
<accession>A0A8S8ZER5</accession>
<dbReference type="AlphaFoldDB" id="A0A8S8ZER5"/>
<name>A0A8S8ZER5_SORMA</name>
<dbReference type="Proteomes" id="UP000433876">
    <property type="component" value="Unassembled WGS sequence"/>
</dbReference>
<feature type="region of interest" description="Disordered" evidence="1">
    <location>
        <begin position="117"/>
        <end position="140"/>
    </location>
</feature>
<protein>
    <submittedName>
        <fullName evidence="2">Uncharacterized protein</fullName>
    </submittedName>
</protein>